<name>A0A8E2AY18_9APHY</name>
<keyword evidence="3" id="KW-0812">Transmembrane</keyword>
<dbReference type="InterPro" id="IPR011701">
    <property type="entry name" value="MFS"/>
</dbReference>
<dbReference type="InterPro" id="IPR036259">
    <property type="entry name" value="MFS_trans_sf"/>
</dbReference>
<dbReference type="GO" id="GO:0016020">
    <property type="term" value="C:membrane"/>
    <property type="evidence" value="ECO:0007669"/>
    <property type="project" value="UniProtKB-SubCell"/>
</dbReference>
<feature type="transmembrane region" description="Helical" evidence="3">
    <location>
        <begin position="57"/>
        <end position="81"/>
    </location>
</feature>
<feature type="transmembrane region" description="Helical" evidence="3">
    <location>
        <begin position="131"/>
        <end position="150"/>
    </location>
</feature>
<comment type="subcellular location">
    <subcellularLocation>
        <location evidence="1">Membrane</location>
        <topology evidence="1">Multi-pass membrane protein</topology>
    </subcellularLocation>
</comment>
<feature type="domain" description="Major facilitator superfamily (MFS) profile" evidence="4">
    <location>
        <begin position="269"/>
        <end position="473"/>
    </location>
</feature>
<evidence type="ECO:0000259" key="4">
    <source>
        <dbReference type="PROSITE" id="PS50850"/>
    </source>
</evidence>
<sequence>MAEVVHESLNDDYEMSSMAAESIQTIDSGSAAPAYQPEPQDGANVQELPAVDGGRKAWTFCVSAFILETMVWGFGFSYGIFQDYYTSHPPFNTASPVAIAAVGTTSIAIQYAECLLLSFFFGRYPDMITRYMWGGLGLAVISLFISSFATKVWQLILLQGVLFGIGAGLLYFPVILLLPQWFVRRRGLAGGIIFAGSGVGGFAFPFVLNALLSRTGYAWTLRAWSLCMLLVSGIALLGLRPRVPVAKFQPGQPRPRFIPPGLEFLENPLFYAFAVTNIIQALSYFPVSLYIATFTKSVGSPLSATIVLSLFNSSGVVGQILIGHLSDRFPYPWIMFVSALGSGIAAFLLWGFATTLAQVLAFAIVFGGLSGGFSSIWPVAAADCAGSKPEHAGITFGSTALCKGVAAVIGPIISGILYEAGRSSTQGHARYGSFGFGTVEIFVGTCAIATSIGSILVAATRNGTLRIPRAARA</sequence>
<feature type="transmembrane region" description="Helical" evidence="3">
    <location>
        <begin position="359"/>
        <end position="380"/>
    </location>
</feature>
<evidence type="ECO:0000313" key="6">
    <source>
        <dbReference type="Proteomes" id="UP000250043"/>
    </source>
</evidence>
<dbReference type="AlphaFoldDB" id="A0A8E2AY18"/>
<feature type="transmembrane region" description="Helical" evidence="3">
    <location>
        <begin position="156"/>
        <end position="178"/>
    </location>
</feature>
<dbReference type="InterPro" id="IPR020846">
    <property type="entry name" value="MFS_dom"/>
</dbReference>
<evidence type="ECO:0000256" key="1">
    <source>
        <dbReference type="ARBA" id="ARBA00004141"/>
    </source>
</evidence>
<keyword evidence="3" id="KW-1133">Transmembrane helix</keyword>
<organism evidence="5 6">
    <name type="scientific">Obba rivulosa</name>
    <dbReference type="NCBI Taxonomy" id="1052685"/>
    <lineage>
        <taxon>Eukaryota</taxon>
        <taxon>Fungi</taxon>
        <taxon>Dikarya</taxon>
        <taxon>Basidiomycota</taxon>
        <taxon>Agaricomycotina</taxon>
        <taxon>Agaricomycetes</taxon>
        <taxon>Polyporales</taxon>
        <taxon>Gelatoporiaceae</taxon>
        <taxon>Obba</taxon>
    </lineage>
</organism>
<reference evidence="5 6" key="1">
    <citation type="submission" date="2016-07" db="EMBL/GenBank/DDBJ databases">
        <title>Draft genome of the white-rot fungus Obba rivulosa 3A-2.</title>
        <authorList>
            <consortium name="DOE Joint Genome Institute"/>
            <person name="Miettinen O."/>
            <person name="Riley R."/>
            <person name="Acob R."/>
            <person name="Barry K."/>
            <person name="Cullen D."/>
            <person name="De Vries R."/>
            <person name="Hainaut M."/>
            <person name="Hatakka A."/>
            <person name="Henrissat B."/>
            <person name="Hilden K."/>
            <person name="Kuo R."/>
            <person name="Labutti K."/>
            <person name="Lipzen A."/>
            <person name="Makela M.R."/>
            <person name="Sandor L."/>
            <person name="Spatafora J.W."/>
            <person name="Grigoriev I.V."/>
            <person name="Hibbett D.S."/>
        </authorList>
    </citation>
    <scope>NUCLEOTIDE SEQUENCE [LARGE SCALE GENOMIC DNA]</scope>
    <source>
        <strain evidence="5 6">3A-2</strain>
    </source>
</reference>
<dbReference type="EMBL" id="KV722482">
    <property type="protein sequence ID" value="OCH87540.1"/>
    <property type="molecule type" value="Genomic_DNA"/>
</dbReference>
<comment type="similarity">
    <text evidence="2">Belongs to the major facilitator superfamily. Monocarboxylate porter (TC 2.A.1.13) family.</text>
</comment>
<dbReference type="GO" id="GO:0022857">
    <property type="term" value="F:transmembrane transporter activity"/>
    <property type="evidence" value="ECO:0007669"/>
    <property type="project" value="InterPro"/>
</dbReference>
<dbReference type="PANTHER" id="PTHR11360:SF287">
    <property type="entry name" value="MFS MONOCARBOXYLATE TRANSPORTER"/>
    <property type="match status" value="1"/>
</dbReference>
<evidence type="ECO:0000313" key="5">
    <source>
        <dbReference type="EMBL" id="OCH87540.1"/>
    </source>
</evidence>
<dbReference type="Proteomes" id="UP000250043">
    <property type="component" value="Unassembled WGS sequence"/>
</dbReference>
<dbReference type="PANTHER" id="PTHR11360">
    <property type="entry name" value="MONOCARBOXYLATE TRANSPORTER"/>
    <property type="match status" value="1"/>
</dbReference>
<feature type="transmembrane region" description="Helical" evidence="3">
    <location>
        <begin position="269"/>
        <end position="292"/>
    </location>
</feature>
<feature type="transmembrane region" description="Helical" evidence="3">
    <location>
        <begin position="392"/>
        <end position="418"/>
    </location>
</feature>
<feature type="transmembrane region" description="Helical" evidence="3">
    <location>
        <begin position="438"/>
        <end position="459"/>
    </location>
</feature>
<feature type="transmembrane region" description="Helical" evidence="3">
    <location>
        <begin position="190"/>
        <end position="211"/>
    </location>
</feature>
<keyword evidence="6" id="KW-1185">Reference proteome</keyword>
<gene>
    <name evidence="5" type="ORF">OBBRIDRAFT_153281</name>
</gene>
<evidence type="ECO:0000256" key="3">
    <source>
        <dbReference type="SAM" id="Phobius"/>
    </source>
</evidence>
<dbReference type="Pfam" id="PF07690">
    <property type="entry name" value="MFS_1"/>
    <property type="match status" value="1"/>
</dbReference>
<evidence type="ECO:0000256" key="2">
    <source>
        <dbReference type="ARBA" id="ARBA00006727"/>
    </source>
</evidence>
<dbReference type="InterPro" id="IPR050327">
    <property type="entry name" value="Proton-linked_MCT"/>
</dbReference>
<dbReference type="PROSITE" id="PS50850">
    <property type="entry name" value="MFS"/>
    <property type="match status" value="1"/>
</dbReference>
<dbReference type="OrthoDB" id="2213137at2759"/>
<dbReference type="SUPFAM" id="SSF103473">
    <property type="entry name" value="MFS general substrate transporter"/>
    <property type="match status" value="1"/>
</dbReference>
<feature type="transmembrane region" description="Helical" evidence="3">
    <location>
        <begin position="298"/>
        <end position="321"/>
    </location>
</feature>
<dbReference type="Gene3D" id="1.20.1250.20">
    <property type="entry name" value="MFS general substrate transporter like domains"/>
    <property type="match status" value="2"/>
</dbReference>
<proteinExistence type="inferred from homology"/>
<protein>
    <submittedName>
        <fullName evidence="5">MFS general substrate transporter</fullName>
    </submittedName>
</protein>
<keyword evidence="3" id="KW-0472">Membrane</keyword>
<feature type="transmembrane region" description="Helical" evidence="3">
    <location>
        <begin position="93"/>
        <end position="119"/>
    </location>
</feature>
<feature type="transmembrane region" description="Helical" evidence="3">
    <location>
        <begin position="333"/>
        <end position="353"/>
    </location>
</feature>
<accession>A0A8E2AY18</accession>